<dbReference type="HOGENOM" id="CLU_105304_0_0_2"/>
<dbReference type="Pfam" id="PF10120">
    <property type="entry name" value="ThiN"/>
    <property type="match status" value="1"/>
</dbReference>
<evidence type="ECO:0000313" key="2">
    <source>
        <dbReference type="EMBL" id="AGB02800.1"/>
    </source>
</evidence>
<name>L0HFL9_METFS</name>
<keyword evidence="3" id="KW-1185">Reference proteome</keyword>
<accession>L0HFL9</accession>
<evidence type="ECO:0000259" key="1">
    <source>
        <dbReference type="Pfam" id="PF10120"/>
    </source>
</evidence>
<dbReference type="Proteomes" id="UP000010824">
    <property type="component" value="Chromosome"/>
</dbReference>
<sequence length="177" mass="18871">MDPTFERNAVIAQLEKAIAPLAESISQKLIPPTGAQIGYAIRGARDNGGVAAVEGRITGAGKPAGACAFGADEEIARVILTVMKFDPLRRSAAILRYSDRALDVLDGNLFLECASFNAARAPNGINTMDWGIASCCREEVPDVIFTEDRSDKNAPLILLGEEPVDVANNIIICSNRI</sequence>
<evidence type="ECO:0000313" key="3">
    <source>
        <dbReference type="Proteomes" id="UP000010824"/>
    </source>
</evidence>
<dbReference type="GeneID" id="14308166"/>
<dbReference type="eggNOG" id="arCOG00021">
    <property type="taxonomic scope" value="Archaea"/>
</dbReference>
<dbReference type="KEGG" id="mfo:Metfor_1777"/>
<dbReference type="RefSeq" id="WP_015285763.1">
    <property type="nucleotide sequence ID" value="NC_019943.1"/>
</dbReference>
<organism evidence="2 3">
    <name type="scientific">Methanoregula formicica (strain DSM 22288 / NBRC 105244 / SMSP)</name>
    <dbReference type="NCBI Taxonomy" id="593750"/>
    <lineage>
        <taxon>Archaea</taxon>
        <taxon>Methanobacteriati</taxon>
        <taxon>Methanobacteriota</taxon>
        <taxon>Stenosarchaea group</taxon>
        <taxon>Methanomicrobia</taxon>
        <taxon>Methanomicrobiales</taxon>
        <taxon>Methanoregulaceae</taxon>
        <taxon>Methanoregula</taxon>
    </lineage>
</organism>
<dbReference type="OrthoDB" id="26806at2157"/>
<dbReference type="InterPro" id="IPR019293">
    <property type="entry name" value="ThiN"/>
</dbReference>
<protein>
    <recommendedName>
        <fullName evidence="1">Thiamine-phosphate synthase ThiN domain-containing protein</fullName>
    </recommendedName>
</protein>
<reference evidence="2 3" key="2">
    <citation type="journal article" date="2014" name="Genome Announc.">
        <title>Complete Genome Sequence of Methanoregula formicica SMSPT, a Mesophilic Hydrogenotrophic Methanogen Isolated from a Methanogenic Upflow Anaerobic Sludge Blanket Reactor.</title>
        <authorList>
            <person name="Yamamoto K."/>
            <person name="Tamaki H."/>
            <person name="Cadillo-Quiroz H."/>
            <person name="Imachi H."/>
            <person name="Kyrpides N."/>
            <person name="Woyke T."/>
            <person name="Goodwin L."/>
            <person name="Zinder S.H."/>
            <person name="Kamagata Y."/>
            <person name="Liu W.T."/>
        </authorList>
    </citation>
    <scope>NUCLEOTIDE SEQUENCE [LARGE SCALE GENOMIC DNA]</scope>
    <source>
        <strain evidence="3">DSM 22288 / NBRC 105244 / SMSP</strain>
    </source>
</reference>
<feature type="domain" description="Thiamine-phosphate synthase ThiN" evidence="1">
    <location>
        <begin position="14"/>
        <end position="170"/>
    </location>
</feature>
<dbReference type="EMBL" id="CP003167">
    <property type="protein sequence ID" value="AGB02800.1"/>
    <property type="molecule type" value="Genomic_DNA"/>
</dbReference>
<dbReference type="InParanoid" id="L0HFL9"/>
<dbReference type="Gene3D" id="3.40.225.10">
    <property type="entry name" value="Class II aldolase/adducin N-terminal domain"/>
    <property type="match status" value="1"/>
</dbReference>
<dbReference type="AlphaFoldDB" id="L0HFL9"/>
<proteinExistence type="predicted"/>
<reference evidence="3" key="1">
    <citation type="submission" date="2011-12" db="EMBL/GenBank/DDBJ databases">
        <title>Complete sequence of Methanoregula formicicum SMSP.</title>
        <authorList>
            <person name="Lucas S."/>
            <person name="Han J."/>
            <person name="Lapidus A."/>
            <person name="Cheng J.-F."/>
            <person name="Goodwin L."/>
            <person name="Pitluck S."/>
            <person name="Peters L."/>
            <person name="Ovchinnikova G."/>
            <person name="Teshima H."/>
            <person name="Detter J.C."/>
            <person name="Han C."/>
            <person name="Tapia R."/>
            <person name="Land M."/>
            <person name="Hauser L."/>
            <person name="Kyrpides N."/>
            <person name="Ivanova N."/>
            <person name="Pagani I."/>
            <person name="Imachi H."/>
            <person name="Tamaki H."/>
            <person name="Sekiguchi Y."/>
            <person name="Kamagata Y."/>
            <person name="Cadillo-Quiroz H."/>
            <person name="Zinder S."/>
            <person name="Liu W.-T."/>
            <person name="Woyke T."/>
        </authorList>
    </citation>
    <scope>NUCLEOTIDE SEQUENCE [LARGE SCALE GENOMIC DNA]</scope>
    <source>
        <strain evidence="3">DSM 22288 / NBRC 105244 / SMSP</strain>
    </source>
</reference>
<dbReference type="SUPFAM" id="SSF53639">
    <property type="entry name" value="AraD/HMP-PK domain-like"/>
    <property type="match status" value="1"/>
</dbReference>
<dbReference type="InterPro" id="IPR036409">
    <property type="entry name" value="Aldolase_II/adducin_N_sf"/>
</dbReference>
<gene>
    <name evidence="2" type="ordered locus">Metfor_1777</name>
</gene>
<dbReference type="STRING" id="593750.Metfor_1777"/>